<evidence type="ECO:0000313" key="4">
    <source>
        <dbReference type="Proteomes" id="UP001385951"/>
    </source>
</evidence>
<feature type="compositionally biased region" description="Polar residues" evidence="1">
    <location>
        <begin position="386"/>
        <end position="400"/>
    </location>
</feature>
<feature type="region of interest" description="Disordered" evidence="1">
    <location>
        <begin position="270"/>
        <end position="291"/>
    </location>
</feature>
<dbReference type="Gene3D" id="1.25.40.90">
    <property type="match status" value="1"/>
</dbReference>
<accession>A0AAW0GP20</accession>
<dbReference type="PANTHER" id="PTHR12276:SF115">
    <property type="entry name" value="FI19443P1"/>
    <property type="match status" value="1"/>
</dbReference>
<dbReference type="GO" id="GO:0030125">
    <property type="term" value="C:clathrin vesicle coat"/>
    <property type="evidence" value="ECO:0007669"/>
    <property type="project" value="TreeGrafter"/>
</dbReference>
<dbReference type="SMART" id="SM00273">
    <property type="entry name" value="ENTH"/>
    <property type="match status" value="1"/>
</dbReference>
<dbReference type="InterPro" id="IPR013809">
    <property type="entry name" value="ENTH"/>
</dbReference>
<keyword evidence="4" id="KW-1185">Reference proteome</keyword>
<comment type="caution">
    <text evidence="3">The sequence shown here is derived from an EMBL/GenBank/DDBJ whole genome shotgun (WGS) entry which is preliminary data.</text>
</comment>
<feature type="region of interest" description="Disordered" evidence="1">
    <location>
        <begin position="205"/>
        <end position="233"/>
    </location>
</feature>
<dbReference type="GO" id="GO:0030276">
    <property type="term" value="F:clathrin binding"/>
    <property type="evidence" value="ECO:0007669"/>
    <property type="project" value="TreeGrafter"/>
</dbReference>
<feature type="domain" description="ENTH" evidence="2">
    <location>
        <begin position="13"/>
        <end position="145"/>
    </location>
</feature>
<feature type="compositionally biased region" description="Acidic residues" evidence="1">
    <location>
        <begin position="270"/>
        <end position="284"/>
    </location>
</feature>
<dbReference type="GO" id="GO:0006897">
    <property type="term" value="P:endocytosis"/>
    <property type="evidence" value="ECO:0007669"/>
    <property type="project" value="TreeGrafter"/>
</dbReference>
<feature type="compositionally biased region" description="Acidic residues" evidence="1">
    <location>
        <begin position="350"/>
        <end position="361"/>
    </location>
</feature>
<name>A0AAW0GP20_9APHY</name>
<dbReference type="PROSITE" id="PS50942">
    <property type="entry name" value="ENTH"/>
    <property type="match status" value="1"/>
</dbReference>
<proteinExistence type="predicted"/>
<feature type="compositionally biased region" description="Low complexity" evidence="1">
    <location>
        <begin position="468"/>
        <end position="477"/>
    </location>
</feature>
<dbReference type="SUPFAM" id="SSF48464">
    <property type="entry name" value="ENTH/VHS domain"/>
    <property type="match status" value="1"/>
</dbReference>
<feature type="compositionally biased region" description="Basic and acidic residues" evidence="1">
    <location>
        <begin position="339"/>
        <end position="349"/>
    </location>
</feature>
<evidence type="ECO:0000259" key="2">
    <source>
        <dbReference type="PROSITE" id="PS50942"/>
    </source>
</evidence>
<gene>
    <name evidence="3" type="ORF">QCA50_005046</name>
</gene>
<dbReference type="GO" id="GO:0005886">
    <property type="term" value="C:plasma membrane"/>
    <property type="evidence" value="ECO:0007669"/>
    <property type="project" value="TreeGrafter"/>
</dbReference>
<feature type="region of interest" description="Disordered" evidence="1">
    <location>
        <begin position="339"/>
        <end position="479"/>
    </location>
</feature>
<dbReference type="Proteomes" id="UP001385951">
    <property type="component" value="Unassembled WGS sequence"/>
</dbReference>
<dbReference type="GO" id="GO:0005768">
    <property type="term" value="C:endosome"/>
    <property type="evidence" value="ECO:0007669"/>
    <property type="project" value="TreeGrafter"/>
</dbReference>
<dbReference type="InterPro" id="IPR008942">
    <property type="entry name" value="ENTH_VHS"/>
</dbReference>
<evidence type="ECO:0000256" key="1">
    <source>
        <dbReference type="SAM" id="MobiDB-lite"/>
    </source>
</evidence>
<protein>
    <recommendedName>
        <fullName evidence="2">ENTH domain-containing protein</fullName>
    </recommendedName>
</protein>
<organism evidence="3 4">
    <name type="scientific">Cerrena zonata</name>
    <dbReference type="NCBI Taxonomy" id="2478898"/>
    <lineage>
        <taxon>Eukaryota</taxon>
        <taxon>Fungi</taxon>
        <taxon>Dikarya</taxon>
        <taxon>Basidiomycota</taxon>
        <taxon>Agaricomycotina</taxon>
        <taxon>Agaricomycetes</taxon>
        <taxon>Polyporales</taxon>
        <taxon>Cerrenaceae</taxon>
        <taxon>Cerrena</taxon>
    </lineage>
</organism>
<reference evidence="3 4" key="1">
    <citation type="submission" date="2022-09" db="EMBL/GenBank/DDBJ databases">
        <authorList>
            <person name="Palmer J.M."/>
        </authorList>
    </citation>
    <scope>NUCLEOTIDE SEQUENCE [LARGE SCALE GENOMIC DNA]</scope>
    <source>
        <strain evidence="3 4">DSM 7382</strain>
    </source>
</reference>
<sequence length="550" mass="60742">MLPLKNLRRIAKHVARGFSEVQSKARAATSNDPHTPSSKQIEELLRMSFRGDLCDELMETLFKRLEERGKSWRHVYKALIVVDHLLHAGSERALSCCLKNIPTFETLSKFAFVESDGTNRGIEVGRKASEILRLLHDPHSLNEKRRARPILKTTKSSPSLVTSLPLRKASLLDPTFIDVDVGSGSGSIHMDVGAVDMVFGNVSGADAGTDDENRGRRGELGSEASRSRGSSTAPFDPEVILIIDHRGLGFCAREGDMCGEGDAWVSELDTVSETEQQEGEDERDGDSQDGHSLAEVERWLESSLHSRPLSINSFHSIQSYDSRGTHSSWFASRLSIQRHSHDDDSHGSEDNDDDDDSDTNDDDQRRHEEMVILPRPSAPTPGLSPTRDSQGSSSIMSTRPPNTPATPAKPLASTSPVSPNRPAYNSSRHHHCRDYSNPSSPSKRSIRPLPTPPTSPRRSTEPEPQSDSETSSVNESNTEFERLKALRKLHSALPLDEAEIPKILSTHKGKRKLRPLPAVPGLVDLSSHPLASLLDYFPPVPSYIPHSYRI</sequence>
<feature type="compositionally biased region" description="Polar residues" evidence="1">
    <location>
        <begin position="412"/>
        <end position="426"/>
    </location>
</feature>
<dbReference type="AlphaFoldDB" id="A0AAW0GP20"/>
<feature type="compositionally biased region" description="Basic and acidic residues" evidence="1">
    <location>
        <begin position="211"/>
        <end position="220"/>
    </location>
</feature>
<evidence type="ECO:0000313" key="3">
    <source>
        <dbReference type="EMBL" id="KAK7691647.1"/>
    </source>
</evidence>
<dbReference type="Pfam" id="PF01417">
    <property type="entry name" value="ENTH"/>
    <property type="match status" value="1"/>
</dbReference>
<dbReference type="GO" id="GO:0005543">
    <property type="term" value="F:phospholipid binding"/>
    <property type="evidence" value="ECO:0007669"/>
    <property type="project" value="TreeGrafter"/>
</dbReference>
<dbReference type="EMBL" id="JASBNA010000005">
    <property type="protein sequence ID" value="KAK7691647.1"/>
    <property type="molecule type" value="Genomic_DNA"/>
</dbReference>
<dbReference type="PANTHER" id="PTHR12276">
    <property type="entry name" value="EPSIN/ENT-RELATED"/>
    <property type="match status" value="1"/>
</dbReference>